<evidence type="ECO:0000256" key="7">
    <source>
        <dbReference type="SAM" id="Phobius"/>
    </source>
</evidence>
<keyword evidence="7" id="KW-0812">Transmembrane</keyword>
<comment type="subcellular location">
    <subcellularLocation>
        <location evidence="1">Golgi apparatus membrane</location>
        <topology evidence="1">Single-pass type II membrane protein</topology>
    </subcellularLocation>
</comment>
<evidence type="ECO:0000313" key="9">
    <source>
        <dbReference type="EMBL" id="KAJ9168273.1"/>
    </source>
</evidence>
<feature type="domain" description="Exostosin GT47" evidence="8">
    <location>
        <begin position="407"/>
        <end position="686"/>
    </location>
</feature>
<evidence type="ECO:0000256" key="5">
    <source>
        <dbReference type="ARBA" id="ARBA00023034"/>
    </source>
</evidence>
<keyword evidence="3" id="KW-0328">Glycosyltransferase</keyword>
<keyword evidence="7" id="KW-0472">Membrane</keyword>
<accession>A0ABQ9LL59</accession>
<gene>
    <name evidence="9" type="ORF">P3X46_019819</name>
</gene>
<keyword evidence="4" id="KW-0735">Signal-anchor</keyword>
<dbReference type="Proteomes" id="UP001174677">
    <property type="component" value="Chromosome 11"/>
</dbReference>
<dbReference type="PANTHER" id="PTHR11062:SF108">
    <property type="entry name" value="EXOSTOSIN FAMILY PROTEIN"/>
    <property type="match status" value="1"/>
</dbReference>
<keyword evidence="10" id="KW-1185">Reference proteome</keyword>
<feature type="region of interest" description="Disordered" evidence="6">
    <location>
        <begin position="112"/>
        <end position="141"/>
    </location>
</feature>
<evidence type="ECO:0000259" key="8">
    <source>
        <dbReference type="Pfam" id="PF03016"/>
    </source>
</evidence>
<evidence type="ECO:0000313" key="10">
    <source>
        <dbReference type="Proteomes" id="UP001174677"/>
    </source>
</evidence>
<proteinExistence type="inferred from homology"/>
<keyword evidence="5" id="KW-0333">Golgi apparatus</keyword>
<feature type="compositionally biased region" description="Basic and acidic residues" evidence="6">
    <location>
        <begin position="83"/>
        <end position="100"/>
    </location>
</feature>
<reference evidence="9" key="1">
    <citation type="journal article" date="2023" name="Plant Biotechnol. J.">
        <title>Chromosome-level wild Hevea brasiliensis genome provides new tools for genomic-assisted breeding and valuable loci to elevate rubber yield.</title>
        <authorList>
            <person name="Cheng H."/>
            <person name="Song X."/>
            <person name="Hu Y."/>
            <person name="Wu T."/>
            <person name="Yang Q."/>
            <person name="An Z."/>
            <person name="Feng S."/>
            <person name="Deng Z."/>
            <person name="Wu W."/>
            <person name="Zeng X."/>
            <person name="Tu M."/>
            <person name="Wang X."/>
            <person name="Huang H."/>
        </authorList>
    </citation>
    <scope>NUCLEOTIDE SEQUENCE</scope>
    <source>
        <strain evidence="9">MT/VB/25A 57/8</strain>
    </source>
</reference>
<dbReference type="Pfam" id="PF03016">
    <property type="entry name" value="Exostosin_GT47"/>
    <property type="match status" value="1"/>
</dbReference>
<keyword evidence="7" id="KW-1133">Transmembrane helix</keyword>
<dbReference type="InterPro" id="IPR040911">
    <property type="entry name" value="Exostosin_GT47"/>
</dbReference>
<name>A0ABQ9LL59_HEVBR</name>
<comment type="similarity">
    <text evidence="2">Belongs to the glycosyltransferase 47 family.</text>
</comment>
<evidence type="ECO:0000256" key="4">
    <source>
        <dbReference type="ARBA" id="ARBA00022968"/>
    </source>
</evidence>
<evidence type="ECO:0000256" key="3">
    <source>
        <dbReference type="ARBA" id="ARBA00022676"/>
    </source>
</evidence>
<feature type="region of interest" description="Disordered" evidence="6">
    <location>
        <begin position="211"/>
        <end position="254"/>
    </location>
</feature>
<feature type="compositionally biased region" description="Low complexity" evidence="6">
    <location>
        <begin position="227"/>
        <end position="241"/>
    </location>
</feature>
<dbReference type="InterPro" id="IPR004263">
    <property type="entry name" value="Exostosin"/>
</dbReference>
<protein>
    <recommendedName>
        <fullName evidence="8">Exostosin GT47 domain-containing protein</fullName>
    </recommendedName>
</protein>
<sequence length="736" mass="83452">MGQEFRFWCPMETQRLLWLVGAMFLVIITFQHFELPSDKIFSFISSVHTDQIGENGNLSTDGALSKSETVSNMTQLNGLNSTDADHDHESAENYGKEKDADVNESLLSEGSAVLNNSSGRDSHDRDSSLQQLVKPNVHPAVDSVNKSVLEETRHTFSQENISYPPENTTSDVSNDHVSEARADLNNSSGTDNHDRESSFGQLAQPYIHSTVDTVNNSSFRPRPEVTEQSFSEENSSFSLENTGTSNSGLESIVPLLPPADSTPNITFPRNVGSNIVPPVSHVDPDPSAVDKDATPGMDNRGKSGKLQNNVTELYDNSSMNTILKVKKKPKLPASGVISVSEMNSLLLQSWSSPGLVRPRWVSAVDQELLLAKSQIENAPIVKNDPILYAPLYWNISMFKRSYELMEDMLKVYIYKEGERPIVHQPVLKGIYASEGWFMKLMEASKKFVTKKPRKAHLFYLPFSSRNLELQLYVPNSHNHKNLMQYLKNYLDTIVAKYPFWNRTEGVDHFLVACHDWAPAETKQLMSNCIRALCNADVKEGFVFGKDVSLPETNVLMPQNPLRGLGGKPPSQRPILAFFAGGLHGYLRPMLLKHWANKDPDMKIFGWMPKVRGKMSYAQYMKSSKYCICARGYEVNSPRIVEAIMYECVPVIISDNYVPPFFEVLNWESFAVFVLEKDIPNLKNILLSIPEKRYRVMQMRVKKVQQHFLWHARPVKYDLFHMILHSVWYNRVFQSQP</sequence>
<dbReference type="PANTHER" id="PTHR11062">
    <property type="entry name" value="EXOSTOSIN HEPARAN SULFATE GLYCOSYLTRANSFERASE -RELATED"/>
    <property type="match status" value="1"/>
</dbReference>
<evidence type="ECO:0000256" key="1">
    <source>
        <dbReference type="ARBA" id="ARBA00004323"/>
    </source>
</evidence>
<evidence type="ECO:0000256" key="6">
    <source>
        <dbReference type="SAM" id="MobiDB-lite"/>
    </source>
</evidence>
<evidence type="ECO:0000256" key="2">
    <source>
        <dbReference type="ARBA" id="ARBA00010271"/>
    </source>
</evidence>
<dbReference type="EMBL" id="JARPOI010000011">
    <property type="protein sequence ID" value="KAJ9168273.1"/>
    <property type="molecule type" value="Genomic_DNA"/>
</dbReference>
<comment type="caution">
    <text evidence="9">The sequence shown here is derived from an EMBL/GenBank/DDBJ whole genome shotgun (WGS) entry which is preliminary data.</text>
</comment>
<keyword evidence="3" id="KW-0808">Transferase</keyword>
<organism evidence="9 10">
    <name type="scientific">Hevea brasiliensis</name>
    <name type="common">Para rubber tree</name>
    <name type="synonym">Siphonia brasiliensis</name>
    <dbReference type="NCBI Taxonomy" id="3981"/>
    <lineage>
        <taxon>Eukaryota</taxon>
        <taxon>Viridiplantae</taxon>
        <taxon>Streptophyta</taxon>
        <taxon>Embryophyta</taxon>
        <taxon>Tracheophyta</taxon>
        <taxon>Spermatophyta</taxon>
        <taxon>Magnoliopsida</taxon>
        <taxon>eudicotyledons</taxon>
        <taxon>Gunneridae</taxon>
        <taxon>Pentapetalae</taxon>
        <taxon>rosids</taxon>
        <taxon>fabids</taxon>
        <taxon>Malpighiales</taxon>
        <taxon>Euphorbiaceae</taxon>
        <taxon>Crotonoideae</taxon>
        <taxon>Micrandreae</taxon>
        <taxon>Hevea</taxon>
    </lineage>
</organism>
<feature type="transmembrane region" description="Helical" evidence="7">
    <location>
        <begin position="16"/>
        <end position="33"/>
    </location>
</feature>
<feature type="region of interest" description="Disordered" evidence="6">
    <location>
        <begin position="77"/>
        <end position="100"/>
    </location>
</feature>